<keyword evidence="15" id="KW-1185">Reference proteome</keyword>
<proteinExistence type="predicted"/>
<dbReference type="GO" id="GO:0008270">
    <property type="term" value="F:zinc ion binding"/>
    <property type="evidence" value="ECO:0007669"/>
    <property type="project" value="UniProtKB-KW"/>
</dbReference>
<dbReference type="InterPro" id="IPR013087">
    <property type="entry name" value="Znf_C2H2_type"/>
</dbReference>
<dbReference type="InParanoid" id="C1FGW3"/>
<dbReference type="GO" id="GO:0000981">
    <property type="term" value="F:DNA-binding transcription factor activity, RNA polymerase II-specific"/>
    <property type="evidence" value="ECO:0007669"/>
    <property type="project" value="TreeGrafter"/>
</dbReference>
<dbReference type="PANTHER" id="PTHR14003:SF23">
    <property type="entry name" value="ZINC FINGER PROTEIN 143"/>
    <property type="match status" value="1"/>
</dbReference>
<dbReference type="GO" id="GO:0000978">
    <property type="term" value="F:RNA polymerase II cis-regulatory region sequence-specific DNA binding"/>
    <property type="evidence" value="ECO:0007669"/>
    <property type="project" value="TreeGrafter"/>
</dbReference>
<evidence type="ECO:0000256" key="2">
    <source>
        <dbReference type="ARBA" id="ARBA00004642"/>
    </source>
</evidence>
<evidence type="ECO:0000256" key="1">
    <source>
        <dbReference type="ARBA" id="ARBA00004604"/>
    </source>
</evidence>
<feature type="domain" description="C2H2-type" evidence="13">
    <location>
        <begin position="354"/>
        <end position="381"/>
    </location>
</feature>
<dbReference type="SMART" id="SM00355">
    <property type="entry name" value="ZnF_C2H2"/>
    <property type="match status" value="5"/>
</dbReference>
<protein>
    <recommendedName>
        <fullName evidence="10">Wilms tumor protein homolog</fullName>
    </recommendedName>
</protein>
<dbReference type="EMBL" id="CP001575">
    <property type="protein sequence ID" value="ACO69614.1"/>
    <property type="molecule type" value="Genomic_DNA"/>
</dbReference>
<dbReference type="RefSeq" id="XP_002508356.1">
    <property type="nucleotide sequence ID" value="XM_002508310.1"/>
</dbReference>
<accession>C1FGW3</accession>
<dbReference type="eggNOG" id="KOG1721">
    <property type="taxonomic scope" value="Eukaryota"/>
</dbReference>
<dbReference type="PANTHER" id="PTHR14003">
    <property type="entry name" value="TRANSCRIPTIONAL REPRESSOR PROTEIN YY"/>
    <property type="match status" value="1"/>
</dbReference>
<dbReference type="PROSITE" id="PS00028">
    <property type="entry name" value="ZINC_FINGER_C2H2_1"/>
    <property type="match status" value="5"/>
</dbReference>
<dbReference type="AlphaFoldDB" id="C1FGW3"/>
<gene>
    <name evidence="14" type="ORF">MICPUN_53189</name>
</gene>
<dbReference type="GO" id="GO:0000785">
    <property type="term" value="C:chromatin"/>
    <property type="evidence" value="ECO:0007669"/>
    <property type="project" value="TreeGrafter"/>
</dbReference>
<dbReference type="OrthoDB" id="1750190at2759"/>
<feature type="domain" description="C2H2-type" evidence="13">
    <location>
        <begin position="268"/>
        <end position="295"/>
    </location>
</feature>
<evidence type="ECO:0000259" key="13">
    <source>
        <dbReference type="PROSITE" id="PS50157"/>
    </source>
</evidence>
<evidence type="ECO:0000256" key="7">
    <source>
        <dbReference type="ARBA" id="ARBA00022833"/>
    </source>
</evidence>
<dbReference type="GO" id="GO:0005667">
    <property type="term" value="C:transcription regulator complex"/>
    <property type="evidence" value="ECO:0007669"/>
    <property type="project" value="TreeGrafter"/>
</dbReference>
<feature type="region of interest" description="Disordered" evidence="12">
    <location>
        <begin position="1"/>
        <end position="59"/>
    </location>
</feature>
<dbReference type="Proteomes" id="UP000002009">
    <property type="component" value="Chromosome 8"/>
</dbReference>
<dbReference type="PROSITE" id="PS50157">
    <property type="entry name" value="ZINC_FINGER_C2H2_2"/>
    <property type="match status" value="5"/>
</dbReference>
<dbReference type="FunFam" id="3.30.160.60:FF:000063">
    <property type="entry name" value="Wilms tumor 1-KTS isoform"/>
    <property type="match status" value="1"/>
</dbReference>
<keyword evidence="7" id="KW-0862">Zinc</keyword>
<keyword evidence="8" id="KW-0832">Ubl conjugation</keyword>
<sequence>MGDDEDEEFDEHEDDGFNDPRQTERAPKDVTDELAHFTREEARTQEKNASLVDRGQTEASQAVETAFDALAAYGVSGSPVSPSALSAFGLTSAPGSGNAWLQSGMSPPSPGAVAAAAAAAAVSAYGSLSSPSGKSRFAFEKPVTGSLTAEVEAAVATDMNEQHGLANTMDETTTTAGMPPARRAPVTWSDDAFKVPAPKPKSALLNTEEDPKLKNALVLARKDWMELTVSEVQEILKAVKTLIGRRRAPAAKKKSQEEILLHEDVERNKCIACGRCFDTPYKLEDHMNLHTGNQPFACTVPGCGAAFSNRTALSKHKKTHSKEFACPAPGCNLAFSNAYDLKRHSVTHSDERPFACKTCGKTFKLENALIAHQRVHTGEKKFKCEHPGCGKLFGYKVDLQRHERTHQGQKAKPSKLPSGTLGELPRGVID</sequence>
<feature type="domain" description="C2H2-type" evidence="13">
    <location>
        <begin position="296"/>
        <end position="325"/>
    </location>
</feature>
<keyword evidence="5" id="KW-0677">Repeat</keyword>
<feature type="region of interest" description="Disordered" evidence="12">
    <location>
        <begin position="403"/>
        <end position="430"/>
    </location>
</feature>
<feature type="compositionally biased region" description="Acidic residues" evidence="12">
    <location>
        <begin position="1"/>
        <end position="17"/>
    </location>
</feature>
<keyword evidence="6 11" id="KW-0863">Zinc-finger</keyword>
<dbReference type="GO" id="GO:0005730">
    <property type="term" value="C:nucleolus"/>
    <property type="evidence" value="ECO:0007669"/>
    <property type="project" value="UniProtKB-SubCell"/>
</dbReference>
<dbReference type="GO" id="GO:0031519">
    <property type="term" value="C:PcG protein complex"/>
    <property type="evidence" value="ECO:0007669"/>
    <property type="project" value="TreeGrafter"/>
</dbReference>
<reference evidence="14 15" key="1">
    <citation type="journal article" date="2009" name="Science">
        <title>Green evolution and dynamic adaptations revealed by genomes of the marine picoeukaryotes Micromonas.</title>
        <authorList>
            <person name="Worden A.Z."/>
            <person name="Lee J.H."/>
            <person name="Mock T."/>
            <person name="Rouze P."/>
            <person name="Simmons M.P."/>
            <person name="Aerts A.L."/>
            <person name="Allen A.E."/>
            <person name="Cuvelier M.L."/>
            <person name="Derelle E."/>
            <person name="Everett M.V."/>
            <person name="Foulon E."/>
            <person name="Grimwood J."/>
            <person name="Gundlach H."/>
            <person name="Henrissat B."/>
            <person name="Napoli C."/>
            <person name="McDonald S.M."/>
            <person name="Parker M.S."/>
            <person name="Rombauts S."/>
            <person name="Salamov A."/>
            <person name="Von Dassow P."/>
            <person name="Badger J.H."/>
            <person name="Coutinho P.M."/>
            <person name="Demir E."/>
            <person name="Dubchak I."/>
            <person name="Gentemann C."/>
            <person name="Eikrem W."/>
            <person name="Gready J.E."/>
            <person name="John U."/>
            <person name="Lanier W."/>
            <person name="Lindquist E.A."/>
            <person name="Lucas S."/>
            <person name="Mayer K.F."/>
            <person name="Moreau H."/>
            <person name="Not F."/>
            <person name="Otillar R."/>
            <person name="Panaud O."/>
            <person name="Pangilinan J."/>
            <person name="Paulsen I."/>
            <person name="Piegu B."/>
            <person name="Poliakov A."/>
            <person name="Robbens S."/>
            <person name="Schmutz J."/>
            <person name="Toulza E."/>
            <person name="Wyss T."/>
            <person name="Zelensky A."/>
            <person name="Zhou K."/>
            <person name="Armbrust E.V."/>
            <person name="Bhattacharya D."/>
            <person name="Goodenough U.W."/>
            <person name="Van de Peer Y."/>
            <person name="Grigoriev I.V."/>
        </authorList>
    </citation>
    <scope>NUCLEOTIDE SEQUENCE [LARGE SCALE GENOMIC DNA]</scope>
    <source>
        <strain evidence="15">RCC299 / NOUM17</strain>
    </source>
</reference>
<evidence type="ECO:0000256" key="5">
    <source>
        <dbReference type="ARBA" id="ARBA00022737"/>
    </source>
</evidence>
<feature type="compositionally biased region" description="Basic and acidic residues" evidence="12">
    <location>
        <begin position="21"/>
        <end position="46"/>
    </location>
</feature>
<feature type="domain" description="C2H2-type" evidence="13">
    <location>
        <begin position="324"/>
        <end position="353"/>
    </location>
</feature>
<evidence type="ECO:0000256" key="9">
    <source>
        <dbReference type="ARBA" id="ARBA00023242"/>
    </source>
</evidence>
<dbReference type="KEGG" id="mis:MICPUN_53189"/>
<name>C1FGW3_MICCC</name>
<keyword evidence="3" id="KW-1017">Isopeptide bond</keyword>
<dbReference type="InterPro" id="IPR036236">
    <property type="entry name" value="Znf_C2H2_sf"/>
</dbReference>
<feature type="domain" description="C2H2-type" evidence="13">
    <location>
        <begin position="382"/>
        <end position="411"/>
    </location>
</feature>
<dbReference type="Pfam" id="PF00096">
    <property type="entry name" value="zf-C2H2"/>
    <property type="match status" value="5"/>
</dbReference>
<evidence type="ECO:0000256" key="3">
    <source>
        <dbReference type="ARBA" id="ARBA00022499"/>
    </source>
</evidence>
<dbReference type="SUPFAM" id="SSF57667">
    <property type="entry name" value="beta-beta-alpha zinc fingers"/>
    <property type="match status" value="3"/>
</dbReference>
<evidence type="ECO:0000256" key="6">
    <source>
        <dbReference type="ARBA" id="ARBA00022771"/>
    </source>
</evidence>
<organism evidence="14 15">
    <name type="scientific">Micromonas commoda (strain RCC299 / NOUM17 / CCMP2709)</name>
    <name type="common">Picoplanktonic green alga</name>
    <dbReference type="NCBI Taxonomy" id="296587"/>
    <lineage>
        <taxon>Eukaryota</taxon>
        <taxon>Viridiplantae</taxon>
        <taxon>Chlorophyta</taxon>
        <taxon>Mamiellophyceae</taxon>
        <taxon>Mamiellales</taxon>
        <taxon>Mamiellaceae</taxon>
        <taxon>Micromonas</taxon>
    </lineage>
</organism>
<evidence type="ECO:0000256" key="10">
    <source>
        <dbReference type="ARBA" id="ARBA00069242"/>
    </source>
</evidence>
<evidence type="ECO:0000313" key="14">
    <source>
        <dbReference type="EMBL" id="ACO69614.1"/>
    </source>
</evidence>
<comment type="subcellular location">
    <subcellularLocation>
        <location evidence="1">Nucleus</location>
        <location evidence="1">Nucleolus</location>
    </subcellularLocation>
    <subcellularLocation>
        <location evidence="2">Nucleus</location>
        <location evidence="2">Nucleoplasm</location>
    </subcellularLocation>
</comment>
<evidence type="ECO:0000256" key="11">
    <source>
        <dbReference type="PROSITE-ProRule" id="PRU00042"/>
    </source>
</evidence>
<evidence type="ECO:0000313" key="15">
    <source>
        <dbReference type="Proteomes" id="UP000002009"/>
    </source>
</evidence>
<keyword evidence="4" id="KW-0479">Metal-binding</keyword>
<dbReference type="GeneID" id="8245707"/>
<dbReference type="STRING" id="296587.C1FGW3"/>
<dbReference type="GO" id="GO:0005654">
    <property type="term" value="C:nucleoplasm"/>
    <property type="evidence" value="ECO:0007669"/>
    <property type="project" value="UniProtKB-SubCell"/>
</dbReference>
<keyword evidence="9" id="KW-0539">Nucleus</keyword>
<evidence type="ECO:0000256" key="4">
    <source>
        <dbReference type="ARBA" id="ARBA00022723"/>
    </source>
</evidence>
<evidence type="ECO:0000256" key="12">
    <source>
        <dbReference type="SAM" id="MobiDB-lite"/>
    </source>
</evidence>
<evidence type="ECO:0000256" key="8">
    <source>
        <dbReference type="ARBA" id="ARBA00022843"/>
    </source>
</evidence>
<dbReference type="Gene3D" id="3.30.160.60">
    <property type="entry name" value="Classic Zinc Finger"/>
    <property type="match status" value="5"/>
</dbReference>